<feature type="disulfide bond" evidence="8">
    <location>
        <begin position="188"/>
        <end position="205"/>
    </location>
</feature>
<comment type="caution">
    <text evidence="11">The sequence shown here is derived from an EMBL/GenBank/DDBJ whole genome shotgun (WGS) entry which is preliminary data.</text>
</comment>
<proteinExistence type="predicted"/>
<keyword evidence="12" id="KW-1185">Reference proteome</keyword>
<dbReference type="PROSITE" id="PS00022">
    <property type="entry name" value="EGF_1"/>
    <property type="match status" value="1"/>
</dbReference>
<evidence type="ECO:0000256" key="7">
    <source>
        <dbReference type="PROSITE-ProRule" id="PRU00076"/>
    </source>
</evidence>
<dbReference type="PANTHER" id="PTHR24026">
    <property type="entry name" value="FAT ATYPICAL CADHERIN-RELATED"/>
    <property type="match status" value="1"/>
</dbReference>
<dbReference type="CDD" id="cd00055">
    <property type="entry name" value="EGF_Lam"/>
    <property type="match status" value="1"/>
</dbReference>
<comment type="caution">
    <text evidence="7">Lacks conserved residue(s) required for the propagation of feature annotation.</text>
</comment>
<dbReference type="SMART" id="SM00180">
    <property type="entry name" value="EGF_Lam"/>
    <property type="match status" value="1"/>
</dbReference>
<evidence type="ECO:0000259" key="9">
    <source>
        <dbReference type="PROSITE" id="PS50026"/>
    </source>
</evidence>
<sequence length="230" mass="24689">MGKDVTLIYVGASRDGNKPMANFLTGCVKDLRVGNSAQSSLQNPIEPAVDQGCTESPVCTSSVCGVGQCVDEWNNHICLCPAGNTGPQCLEICTNFNPCKNWAECKQPLQGQNTYTCECGMRQSGKYCENQAPATCPAGWWGKPICGPCNCKADKGFEQTCNKDNGTCACKTLHYLPPNSDTCYPCDCYKLGSKDMTCNPATGQCNCYEGVIGRRCDTCDSIFAAVVKTT</sequence>
<evidence type="ECO:0000313" key="12">
    <source>
        <dbReference type="Proteomes" id="UP001497497"/>
    </source>
</evidence>
<dbReference type="AlphaFoldDB" id="A0AAV2IG47"/>
<protein>
    <submittedName>
        <fullName evidence="11">Uncharacterized protein</fullName>
    </submittedName>
</protein>
<evidence type="ECO:0000256" key="4">
    <source>
        <dbReference type="ARBA" id="ARBA00023157"/>
    </source>
</evidence>
<evidence type="ECO:0000256" key="6">
    <source>
        <dbReference type="ARBA" id="ARBA00023292"/>
    </source>
</evidence>
<evidence type="ECO:0000256" key="1">
    <source>
        <dbReference type="ARBA" id="ARBA00022692"/>
    </source>
</evidence>
<feature type="disulfide bond" evidence="8">
    <location>
        <begin position="186"/>
        <end position="198"/>
    </location>
</feature>
<dbReference type="SUPFAM" id="SSF57196">
    <property type="entry name" value="EGF/Laminin"/>
    <property type="match status" value="2"/>
</dbReference>
<keyword evidence="6 8" id="KW-0424">Laminin EGF-like domain</keyword>
<dbReference type="PANTHER" id="PTHR24026:SF51">
    <property type="entry name" value="PROTOCADHERIN-LIKE WING POLARITY PROTEIN STAN"/>
    <property type="match status" value="1"/>
</dbReference>
<dbReference type="InterPro" id="IPR002049">
    <property type="entry name" value="LE_dom"/>
</dbReference>
<keyword evidence="5" id="KW-0325">Glycoprotein</keyword>
<feature type="domain" description="Laminin EGF-like" evidence="10">
    <location>
        <begin position="186"/>
        <end position="230"/>
    </location>
</feature>
<keyword evidence="1" id="KW-0812">Transmembrane</keyword>
<dbReference type="EMBL" id="CAXITT010000628">
    <property type="protein sequence ID" value="CAL1544536.1"/>
    <property type="molecule type" value="Genomic_DNA"/>
</dbReference>
<keyword evidence="2" id="KW-0677">Repeat</keyword>
<dbReference type="PROSITE" id="PS50026">
    <property type="entry name" value="EGF_3"/>
    <property type="match status" value="1"/>
</dbReference>
<feature type="disulfide bond" evidence="7">
    <location>
        <begin position="119"/>
        <end position="128"/>
    </location>
</feature>
<evidence type="ECO:0000313" key="11">
    <source>
        <dbReference type="EMBL" id="CAL1544536.1"/>
    </source>
</evidence>
<dbReference type="Pfam" id="PF00053">
    <property type="entry name" value="EGF_laminin"/>
    <property type="match status" value="1"/>
</dbReference>
<dbReference type="SMART" id="SM00181">
    <property type="entry name" value="EGF"/>
    <property type="match status" value="2"/>
</dbReference>
<keyword evidence="4 7" id="KW-1015">Disulfide bond</keyword>
<keyword evidence="3" id="KW-1133">Transmembrane helix</keyword>
<dbReference type="GO" id="GO:0098609">
    <property type="term" value="P:cell-cell adhesion"/>
    <property type="evidence" value="ECO:0007669"/>
    <property type="project" value="TreeGrafter"/>
</dbReference>
<evidence type="ECO:0000256" key="5">
    <source>
        <dbReference type="ARBA" id="ARBA00023180"/>
    </source>
</evidence>
<dbReference type="Proteomes" id="UP001497497">
    <property type="component" value="Unassembled WGS sequence"/>
</dbReference>
<evidence type="ECO:0000256" key="3">
    <source>
        <dbReference type="ARBA" id="ARBA00022989"/>
    </source>
</evidence>
<gene>
    <name evidence="11" type="ORF">GSLYS_00018049001</name>
</gene>
<organism evidence="11 12">
    <name type="scientific">Lymnaea stagnalis</name>
    <name type="common">Great pond snail</name>
    <name type="synonym">Helix stagnalis</name>
    <dbReference type="NCBI Taxonomy" id="6523"/>
    <lineage>
        <taxon>Eukaryota</taxon>
        <taxon>Metazoa</taxon>
        <taxon>Spiralia</taxon>
        <taxon>Lophotrochozoa</taxon>
        <taxon>Mollusca</taxon>
        <taxon>Gastropoda</taxon>
        <taxon>Heterobranchia</taxon>
        <taxon>Euthyneura</taxon>
        <taxon>Panpulmonata</taxon>
        <taxon>Hygrophila</taxon>
        <taxon>Lymnaeoidea</taxon>
        <taxon>Lymnaeidae</taxon>
        <taxon>Lymnaea</taxon>
    </lineage>
</organism>
<accession>A0AAV2IG47</accession>
<evidence type="ECO:0000259" key="10">
    <source>
        <dbReference type="PROSITE" id="PS50027"/>
    </source>
</evidence>
<feature type="disulfide bond" evidence="8">
    <location>
        <begin position="207"/>
        <end position="216"/>
    </location>
</feature>
<dbReference type="PROSITE" id="PS50027">
    <property type="entry name" value="EGF_LAM_2"/>
    <property type="match status" value="1"/>
</dbReference>
<name>A0AAV2IG47_LYMST</name>
<evidence type="ECO:0000256" key="2">
    <source>
        <dbReference type="ARBA" id="ARBA00022737"/>
    </source>
</evidence>
<feature type="domain" description="EGF-like" evidence="9">
    <location>
        <begin position="90"/>
        <end position="129"/>
    </location>
</feature>
<evidence type="ECO:0000256" key="8">
    <source>
        <dbReference type="PROSITE-ProRule" id="PRU00460"/>
    </source>
</evidence>
<keyword evidence="3" id="KW-0472">Membrane</keyword>
<dbReference type="Gene3D" id="2.10.25.10">
    <property type="entry name" value="Laminin"/>
    <property type="match status" value="2"/>
</dbReference>
<feature type="non-terminal residue" evidence="11">
    <location>
        <position position="230"/>
    </location>
</feature>
<keyword evidence="7" id="KW-0245">EGF-like domain</keyword>
<dbReference type="InterPro" id="IPR000742">
    <property type="entry name" value="EGF"/>
</dbReference>
<reference evidence="11 12" key="1">
    <citation type="submission" date="2024-04" db="EMBL/GenBank/DDBJ databases">
        <authorList>
            <consortium name="Genoscope - CEA"/>
            <person name="William W."/>
        </authorList>
    </citation>
    <scope>NUCLEOTIDE SEQUENCE [LARGE SCALE GENOMIC DNA]</scope>
</reference>
<dbReference type="FunFam" id="2.10.25.10:FF:000011">
    <property type="entry name" value="Cadherin EGF LAG seven-pass G-type receptor"/>
    <property type="match status" value="1"/>
</dbReference>